<feature type="non-terminal residue" evidence="2">
    <location>
        <position position="263"/>
    </location>
</feature>
<organism evidence="2 3">
    <name type="scientific">Scytalidium lignicola</name>
    <name type="common">Hyphomycete</name>
    <dbReference type="NCBI Taxonomy" id="5539"/>
    <lineage>
        <taxon>Eukaryota</taxon>
        <taxon>Fungi</taxon>
        <taxon>Dikarya</taxon>
        <taxon>Ascomycota</taxon>
        <taxon>Pezizomycotina</taxon>
        <taxon>Leotiomycetes</taxon>
        <taxon>Leotiomycetes incertae sedis</taxon>
        <taxon>Scytalidium</taxon>
    </lineage>
</organism>
<dbReference type="OMA" id="FHANSWL"/>
<keyword evidence="3" id="KW-1185">Reference proteome</keyword>
<name>A0A3E2H893_SCYLI</name>
<protein>
    <submittedName>
        <fullName evidence="2">Uncharacterized protein</fullName>
    </submittedName>
</protein>
<sequence>MRFSTSQDLSHSSKRRWRIESSCKPLSSAGLVYLHFGQAIIVQYLSISEDTPEVNIIFNKIYENFIEALDAYNSGVLVYDLKNITVASLEKKFNDGRFSLSAMQEDEKFLAASKRIGEEFSRDLDYYTKSWLLARGIVRAAYAKRRGYGSEGRILVFDSQSVPWKDYLYTLEDEDKGQAKVVYVLYPEKPVPDAKWRIQCVPVSKDSFESRKPLPDAWKGFRDEKLDEICGVEGRVFVHAAGFIGGNKTFDGAKIMAQKAQGN</sequence>
<dbReference type="PANTHER" id="PTHR11215">
    <property type="entry name" value="METAL DEPENDENT HYDROLASE - RELATED"/>
    <property type="match status" value="1"/>
</dbReference>
<evidence type="ECO:0000313" key="2">
    <source>
        <dbReference type="EMBL" id="RFU29517.1"/>
    </source>
</evidence>
<dbReference type="GO" id="GO:0005634">
    <property type="term" value="C:nucleus"/>
    <property type="evidence" value="ECO:0007669"/>
    <property type="project" value="TreeGrafter"/>
</dbReference>
<dbReference type="Proteomes" id="UP000258309">
    <property type="component" value="Unassembled WGS sequence"/>
</dbReference>
<reference evidence="2 3" key="1">
    <citation type="submission" date="2018-05" db="EMBL/GenBank/DDBJ databases">
        <title>Draft genome sequence of Scytalidium lignicola DSM 105466, a ubiquitous saprotrophic fungus.</title>
        <authorList>
            <person name="Buettner E."/>
            <person name="Gebauer A.M."/>
            <person name="Hofrichter M."/>
            <person name="Liers C."/>
            <person name="Kellner H."/>
        </authorList>
    </citation>
    <scope>NUCLEOTIDE SEQUENCE [LARGE SCALE GENOMIC DNA]</scope>
    <source>
        <strain evidence="2 3">DSM 105466</strain>
    </source>
</reference>
<evidence type="ECO:0000256" key="1">
    <source>
        <dbReference type="ARBA" id="ARBA00010105"/>
    </source>
</evidence>
<dbReference type="InterPro" id="IPR003226">
    <property type="entry name" value="MYG1_exonuclease"/>
</dbReference>
<proteinExistence type="inferred from homology"/>
<dbReference type="EMBL" id="NCSJ02000126">
    <property type="protein sequence ID" value="RFU29517.1"/>
    <property type="molecule type" value="Genomic_DNA"/>
</dbReference>
<evidence type="ECO:0000313" key="3">
    <source>
        <dbReference type="Proteomes" id="UP000258309"/>
    </source>
</evidence>
<dbReference type="OrthoDB" id="10265310at2759"/>
<comment type="similarity">
    <text evidence="1">Belongs to the MYG1 family.</text>
</comment>
<dbReference type="AlphaFoldDB" id="A0A3E2H893"/>
<comment type="caution">
    <text evidence="2">The sequence shown here is derived from an EMBL/GenBank/DDBJ whole genome shotgun (WGS) entry which is preliminary data.</text>
</comment>
<dbReference type="PANTHER" id="PTHR11215:SF1">
    <property type="entry name" value="MYG1 EXONUCLEASE"/>
    <property type="match status" value="1"/>
</dbReference>
<dbReference type="Pfam" id="PF03690">
    <property type="entry name" value="MYG1_exonuc"/>
    <property type="match status" value="1"/>
</dbReference>
<dbReference type="GO" id="GO:0005737">
    <property type="term" value="C:cytoplasm"/>
    <property type="evidence" value="ECO:0007669"/>
    <property type="project" value="TreeGrafter"/>
</dbReference>
<dbReference type="STRING" id="5539.A0A3E2H893"/>
<feature type="non-terminal residue" evidence="2">
    <location>
        <position position="1"/>
    </location>
</feature>
<accession>A0A3E2H893</accession>
<gene>
    <name evidence="2" type="ORF">B7463_g6839</name>
</gene>